<dbReference type="OrthoDB" id="3261648at2759"/>
<dbReference type="AlphaFoldDB" id="A0A163IXW6"/>
<dbReference type="EMBL" id="LT550481">
    <property type="protein sequence ID" value="SAL96004.1"/>
    <property type="molecule type" value="Genomic_DNA"/>
</dbReference>
<organism evidence="2">
    <name type="scientific">Absidia glauca</name>
    <name type="common">Pin mould</name>
    <dbReference type="NCBI Taxonomy" id="4829"/>
    <lineage>
        <taxon>Eukaryota</taxon>
        <taxon>Fungi</taxon>
        <taxon>Fungi incertae sedis</taxon>
        <taxon>Mucoromycota</taxon>
        <taxon>Mucoromycotina</taxon>
        <taxon>Mucoromycetes</taxon>
        <taxon>Mucorales</taxon>
        <taxon>Cunninghamellaceae</taxon>
        <taxon>Absidia</taxon>
    </lineage>
</organism>
<gene>
    <name evidence="2" type="primary">ABSGL_01345.1 scaffold 1223</name>
</gene>
<sequence length="124" mass="12996">MDNFDESVKMLSVSTRRSGSKGGDSIVAIADFTEVDGSTKVGNSTEVDDSAEVGDSTEVDNSTETDDSAEVDDSIEVDGSTGSLDFLVREDGETGEGLNSEDSGREEGPGNEEVLCFLKLEGNT</sequence>
<evidence type="ECO:0000313" key="3">
    <source>
        <dbReference type="Proteomes" id="UP000078561"/>
    </source>
</evidence>
<accession>A0A163IXW6</accession>
<protein>
    <submittedName>
        <fullName evidence="2">Uncharacterized protein</fullName>
    </submittedName>
</protein>
<name>A0A163IXW6_ABSGL</name>
<evidence type="ECO:0000313" key="2">
    <source>
        <dbReference type="EMBL" id="SAL96004.1"/>
    </source>
</evidence>
<proteinExistence type="predicted"/>
<keyword evidence="3" id="KW-1185">Reference proteome</keyword>
<reference evidence="2" key="1">
    <citation type="submission" date="2016-04" db="EMBL/GenBank/DDBJ databases">
        <authorList>
            <person name="Evans L.H."/>
            <person name="Alamgir A."/>
            <person name="Owens N."/>
            <person name="Weber N.D."/>
            <person name="Virtaneva K."/>
            <person name="Barbian K."/>
            <person name="Babar A."/>
            <person name="Rosenke K."/>
        </authorList>
    </citation>
    <scope>NUCLEOTIDE SEQUENCE [LARGE SCALE GENOMIC DNA]</scope>
    <source>
        <strain evidence="2">CBS 101.48</strain>
    </source>
</reference>
<evidence type="ECO:0000256" key="1">
    <source>
        <dbReference type="SAM" id="MobiDB-lite"/>
    </source>
</evidence>
<feature type="compositionally biased region" description="Acidic residues" evidence="1">
    <location>
        <begin position="46"/>
        <end position="76"/>
    </location>
</feature>
<dbReference type="InParanoid" id="A0A163IXW6"/>
<feature type="region of interest" description="Disordered" evidence="1">
    <location>
        <begin position="1"/>
        <end position="124"/>
    </location>
</feature>
<dbReference type="Proteomes" id="UP000078561">
    <property type="component" value="Unassembled WGS sequence"/>
</dbReference>